<keyword evidence="5" id="KW-1185">Reference proteome</keyword>
<dbReference type="eggNOG" id="COG2267">
    <property type="taxonomic scope" value="Bacteria"/>
</dbReference>
<evidence type="ECO:0000313" key="4">
    <source>
        <dbReference type="EMBL" id="KEK26039.1"/>
    </source>
</evidence>
<sequence length="333" mass="38390">MLFRSHTPPFYNERKKLTPTSVATIESVVINKCKHSLLIRGQDIDQPILLCCHGGPGMAQIGFIRHFQETLEKHFIVVNWDQRGAGKSFSWRDINKSFTIEEFVLDTLEIIQYLLSRFKKQKLFFAGHSWGSIIGLQIAHKYPKYLEAYIGIGQIVHMKQNEELLYQHLIHSAKKHGHEQALTSLTKLGKPPFLDMRRLIIQRRWLGTFGGAVQNGSSFSFIRKGLLSPEYTWIDWLKFLAGNMKAGALWEEMLTIDFFSTISKLSVPVYFCSGRFDYQTPYALVQQYCDMVQAPIKKMIWFPNSAHSPNLEEPELFARSLCSIKQELSFPHG</sequence>
<comment type="caution">
    <text evidence="4">The sequence shown here is derived from an EMBL/GenBank/DDBJ whole genome shotgun (WGS) entry which is preliminary data.</text>
</comment>
<evidence type="ECO:0000259" key="3">
    <source>
        <dbReference type="Pfam" id="PF00561"/>
    </source>
</evidence>
<dbReference type="OrthoDB" id="53505at2"/>
<comment type="similarity">
    <text evidence="1">Belongs to the peptidase S33 family.</text>
</comment>
<keyword evidence="2 4" id="KW-0378">Hydrolase</keyword>
<dbReference type="InterPro" id="IPR000073">
    <property type="entry name" value="AB_hydrolase_1"/>
</dbReference>
<dbReference type="Gene3D" id="3.40.50.1820">
    <property type="entry name" value="alpha/beta hydrolase"/>
    <property type="match status" value="1"/>
</dbReference>
<dbReference type="GO" id="GO:0004177">
    <property type="term" value="F:aminopeptidase activity"/>
    <property type="evidence" value="ECO:0007669"/>
    <property type="project" value="UniProtKB-EC"/>
</dbReference>
<gene>
    <name evidence="4" type="ORF">BAGA_02025</name>
</gene>
<name>A0A073KFK4_9BACI</name>
<dbReference type="PANTHER" id="PTHR43329">
    <property type="entry name" value="EPOXIDE HYDROLASE"/>
    <property type="match status" value="1"/>
</dbReference>
<dbReference type="AlphaFoldDB" id="A0A073KFK4"/>
<protein>
    <submittedName>
        <fullName evidence="4">Alpha/beta hydrolase</fullName>
    </submittedName>
</protein>
<dbReference type="PRINTS" id="PR00793">
    <property type="entry name" value="PROAMNOPTASE"/>
</dbReference>
<dbReference type="STRING" id="574375.AZF08_02095"/>
<evidence type="ECO:0000256" key="2">
    <source>
        <dbReference type="ARBA" id="ARBA00022801"/>
    </source>
</evidence>
<organism evidence="4 5">
    <name type="scientific">Bacillus gaemokensis</name>
    <dbReference type="NCBI Taxonomy" id="574375"/>
    <lineage>
        <taxon>Bacteria</taxon>
        <taxon>Bacillati</taxon>
        <taxon>Bacillota</taxon>
        <taxon>Bacilli</taxon>
        <taxon>Bacillales</taxon>
        <taxon>Bacillaceae</taxon>
        <taxon>Bacillus</taxon>
        <taxon>Bacillus cereus group</taxon>
    </lineage>
</organism>
<proteinExistence type="inferred from homology"/>
<accession>A0A073KFK4</accession>
<dbReference type="EMBL" id="JOTM01000001">
    <property type="protein sequence ID" value="KEK26039.1"/>
    <property type="molecule type" value="Genomic_DNA"/>
</dbReference>
<dbReference type="RefSeq" id="WP_033672383.1">
    <property type="nucleotide sequence ID" value="NZ_JOTM01000001.1"/>
</dbReference>
<evidence type="ECO:0000256" key="1">
    <source>
        <dbReference type="ARBA" id="ARBA00010088"/>
    </source>
</evidence>
<reference evidence="4 5" key="1">
    <citation type="submission" date="2014-06" db="EMBL/GenBank/DDBJ databases">
        <title>Draft genome sequence of Bacillus gaemokensis JCM 15801 (MCCC 1A00707).</title>
        <authorList>
            <person name="Lai Q."/>
            <person name="Liu Y."/>
            <person name="Shao Z."/>
        </authorList>
    </citation>
    <scope>NUCLEOTIDE SEQUENCE [LARGE SCALE GENOMIC DNA]</scope>
    <source>
        <strain evidence="4 5">JCM 15801</strain>
    </source>
</reference>
<dbReference type="InterPro" id="IPR029058">
    <property type="entry name" value="AB_hydrolase_fold"/>
</dbReference>
<dbReference type="Proteomes" id="UP000027778">
    <property type="component" value="Unassembled WGS sequence"/>
</dbReference>
<evidence type="ECO:0000313" key="5">
    <source>
        <dbReference type="Proteomes" id="UP000027778"/>
    </source>
</evidence>
<dbReference type="GO" id="GO:0006508">
    <property type="term" value="P:proteolysis"/>
    <property type="evidence" value="ECO:0007669"/>
    <property type="project" value="InterPro"/>
</dbReference>
<dbReference type="SUPFAM" id="SSF53474">
    <property type="entry name" value="alpha/beta-Hydrolases"/>
    <property type="match status" value="1"/>
</dbReference>
<dbReference type="InterPro" id="IPR002410">
    <property type="entry name" value="Peptidase_S33"/>
</dbReference>
<feature type="domain" description="AB hydrolase-1" evidence="3">
    <location>
        <begin position="47"/>
        <end position="156"/>
    </location>
</feature>
<dbReference type="Pfam" id="PF00561">
    <property type="entry name" value="Abhydrolase_1"/>
    <property type="match status" value="1"/>
</dbReference>